<name>A0A6I8Q3W4_XENTR</name>
<reference evidence="15" key="2">
    <citation type="submission" date="2020-05" db="UniProtKB">
        <authorList>
            <consortium name="Ensembl"/>
        </authorList>
    </citation>
    <scope>IDENTIFICATION</scope>
</reference>
<evidence type="ECO:0000256" key="2">
    <source>
        <dbReference type="ARBA" id="ARBA00022670"/>
    </source>
</evidence>
<dbReference type="GO" id="GO:0060473">
    <property type="term" value="C:cortical granule"/>
    <property type="evidence" value="ECO:0007669"/>
    <property type="project" value="UniProtKB-SubCell"/>
</dbReference>
<dbReference type="PROSITE" id="PS01180">
    <property type="entry name" value="CUB"/>
    <property type="match status" value="2"/>
</dbReference>
<dbReference type="FunFam" id="2.60.120.290:FF:000005">
    <property type="entry name" value="Procollagen C-endopeptidase enhancer 1"/>
    <property type="match status" value="1"/>
</dbReference>
<keyword evidence="3 11" id="KW-0479">Metal-binding</keyword>
<dbReference type="CDD" id="cd00041">
    <property type="entry name" value="CUB"/>
    <property type="match status" value="2"/>
</dbReference>
<dbReference type="GO" id="GO:0008270">
    <property type="term" value="F:zinc ion binding"/>
    <property type="evidence" value="ECO:0007669"/>
    <property type="project" value="UniProtKB-UniRule"/>
</dbReference>
<keyword evidence="8 11" id="KW-1015">Disulfide bond</keyword>
<dbReference type="PRINTS" id="PR00480">
    <property type="entry name" value="ASTACIN"/>
</dbReference>
<dbReference type="SUPFAM" id="SSF49854">
    <property type="entry name" value="Spermadhesin, CUB domain"/>
    <property type="match status" value="2"/>
</dbReference>
<keyword evidence="5 11" id="KW-0378">Hydrolase</keyword>
<dbReference type="InParanoid" id="A0A6I8Q3W4"/>
<evidence type="ECO:0000259" key="14">
    <source>
        <dbReference type="PROSITE" id="PS51864"/>
    </source>
</evidence>
<feature type="binding site" evidence="11">
    <location>
        <position position="273"/>
    </location>
    <ligand>
        <name>Zn(2+)</name>
        <dbReference type="ChEBI" id="CHEBI:29105"/>
        <note>catalytic</note>
    </ligand>
</feature>
<comment type="cofactor">
    <cofactor evidence="11 12">
        <name>Zn(2+)</name>
        <dbReference type="ChEBI" id="CHEBI:29105"/>
    </cofactor>
    <text evidence="11 12">Binds 1 zinc ion per subunit.</text>
</comment>
<dbReference type="PANTHER" id="PTHR10127">
    <property type="entry name" value="DISCOIDIN, CUB, EGF, LAMININ , AND ZINC METALLOPROTEASE DOMAIN CONTAINING"/>
    <property type="match status" value="1"/>
</dbReference>
<dbReference type="GO" id="GO:0004222">
    <property type="term" value="F:metalloendopeptidase activity"/>
    <property type="evidence" value="ECO:0007669"/>
    <property type="project" value="UniProtKB-UniRule"/>
</dbReference>
<proteinExistence type="predicted"/>
<evidence type="ECO:0000256" key="6">
    <source>
        <dbReference type="ARBA" id="ARBA00022833"/>
    </source>
</evidence>
<keyword evidence="6 11" id="KW-0862">Zinc</keyword>
<evidence type="ECO:0000256" key="12">
    <source>
        <dbReference type="RuleBase" id="RU361183"/>
    </source>
</evidence>
<evidence type="ECO:0000256" key="4">
    <source>
        <dbReference type="ARBA" id="ARBA00022729"/>
    </source>
</evidence>
<dbReference type="FunCoup" id="A0A6I8Q3W4">
    <property type="interactions" value="250"/>
</dbReference>
<comment type="subcellular location">
    <subcellularLocation>
        <location evidence="9">Cytoplasmic vesicle</location>
        <location evidence="9">Secretory vesicle</location>
        <location evidence="9">Cortical granule</location>
    </subcellularLocation>
</comment>
<evidence type="ECO:0000256" key="5">
    <source>
        <dbReference type="ARBA" id="ARBA00022801"/>
    </source>
</evidence>
<sequence length="605" mass="66425">MDCSIFIIVVCVLGRALSAPVKTSLCKKNKVQTVKPHHNDVFSMIMNADKELSGFFSNEASDHLNRRNMGRLKGAIERTEVQTVTPDSGDDFSMIMNADKVQPVTPDSGDDFSMIMNADKVQTVTPDSSDDFSTIMNADKVQTVTPDHNDVFSMIMNADKASRVRRVHGDIAIGVSRSALNCTDCLWQKINGTVYVPYTLDEQYSNNEVNTIMTAMQVYATLTCVQFVPYTDEDDYIAITSGDGCWSYMGRQGGAQVVSVQKTYCTSEGTTMHELNHALGFVHEHSRSDRDNYVDIMYQYISPGDVANFEKMNTNNLNTAYDYHSIMHYAAYSFSNTTGQNTIVAKPDPNTPLGPGSTMTSLDITKINRLYQCDVCSSLLTDAKGTVTSANYPSPYPNNAKCVWVIQAPSDLVTLTFAAFNLQSAPNCASDYIRVYDGRTRTSPLLLDRTCGSKRVPALIASSSMMLVEFVSGDNIAATGFSASYSTVKCGGTYFTPSRNITSPGYPKNYPPNSNCSYIITAPASHKVSLSKISFYTEYSHTCSYDYLSVYDGTSTNAPLLKTFCGPLFSLSATSTGQNMFLRFISDNSKQASGFLLTYSFVAIS</sequence>
<reference evidence="15" key="1">
    <citation type="journal article" date="2010" name="Science">
        <title>The genome of the Western clawed frog Xenopus tropicalis.</title>
        <authorList>
            <person name="Hellsten U."/>
            <person name="Harland R.M."/>
            <person name="Gilchrist M.J."/>
            <person name="Hendrix D."/>
            <person name="Jurka J."/>
            <person name="Kapitonov V."/>
            <person name="Ovcharenko I."/>
            <person name="Putnam N.H."/>
            <person name="Shu S."/>
            <person name="Taher L."/>
            <person name="Blitz I.L."/>
            <person name="Blumberg B."/>
            <person name="Dichmann D.S."/>
            <person name="Dubchak I."/>
            <person name="Amaya E."/>
            <person name="Detter J.C."/>
            <person name="Fletcher R."/>
            <person name="Gerhard D.S."/>
            <person name="Goodstein D."/>
            <person name="Graves T."/>
            <person name="Grigoriev I.V."/>
            <person name="Grimwood J."/>
            <person name="Kawashima T."/>
            <person name="Lindquist E."/>
            <person name="Lucas S.M."/>
            <person name="Mead P.E."/>
            <person name="Mitros T."/>
            <person name="Ogino H."/>
            <person name="Ohta Y."/>
            <person name="Poliakov A.V."/>
            <person name="Pollet N."/>
            <person name="Robert J."/>
            <person name="Salamov A."/>
            <person name="Sater A.K."/>
            <person name="Schmutz J."/>
            <person name="Terry A."/>
            <person name="Vize P.D."/>
            <person name="Warren W.C."/>
            <person name="Wells D."/>
            <person name="Wills A."/>
            <person name="Wilson R.K."/>
            <person name="Zimmerman L.B."/>
            <person name="Zorn A.M."/>
            <person name="Grainger R."/>
            <person name="Grammer T."/>
            <person name="Khokha M.K."/>
            <person name="Richardson P.M."/>
            <person name="Rokhsar D.S."/>
        </authorList>
    </citation>
    <scope>NUCLEOTIDE SEQUENCE [LARGE SCALE GENOMIC DNA]</scope>
    <source>
        <strain evidence="15">Nigerian</strain>
    </source>
</reference>
<dbReference type="InterPro" id="IPR000859">
    <property type="entry name" value="CUB_dom"/>
</dbReference>
<feature type="signal peptide" evidence="12">
    <location>
        <begin position="1"/>
        <end position="18"/>
    </location>
</feature>
<dbReference type="InterPro" id="IPR034039">
    <property type="entry name" value="ZnMP_hatching_enz"/>
</dbReference>
<dbReference type="Pfam" id="PF00431">
    <property type="entry name" value="CUB"/>
    <property type="match status" value="2"/>
</dbReference>
<keyword evidence="7 11" id="KW-0482">Metalloprotease</keyword>
<evidence type="ECO:0000256" key="1">
    <source>
        <dbReference type="ARBA" id="ARBA00022490"/>
    </source>
</evidence>
<protein>
    <recommendedName>
        <fullName evidence="12">Metalloendopeptidase</fullName>
        <ecNumber evidence="12">3.4.24.-</ecNumber>
    </recommendedName>
</protein>
<dbReference type="EC" id="3.4.24.-" evidence="12"/>
<dbReference type="Ensembl" id="ENSXETT00000061901">
    <property type="protein sequence ID" value="ENSXETP00000062732"/>
    <property type="gene ID" value="ENSXETG00000048123"/>
</dbReference>
<dbReference type="InterPro" id="IPR001506">
    <property type="entry name" value="Peptidase_M12A"/>
</dbReference>
<keyword evidence="1" id="KW-0963">Cytoplasm</keyword>
<feature type="chain" id="PRO_5031604529" description="Metalloendopeptidase" evidence="12">
    <location>
        <begin position="19"/>
        <end position="605"/>
    </location>
</feature>
<evidence type="ECO:0000256" key="11">
    <source>
        <dbReference type="PROSITE-ProRule" id="PRU01211"/>
    </source>
</evidence>
<evidence type="ECO:0000256" key="3">
    <source>
        <dbReference type="ARBA" id="ARBA00022723"/>
    </source>
</evidence>
<dbReference type="InterPro" id="IPR035914">
    <property type="entry name" value="Sperma_CUB_dom_sf"/>
</dbReference>
<dbReference type="GeneTree" id="ENSGT00940000161051"/>
<dbReference type="GO" id="GO:0006508">
    <property type="term" value="P:proteolysis"/>
    <property type="evidence" value="ECO:0007669"/>
    <property type="project" value="UniProtKB-KW"/>
</dbReference>
<feature type="binding site" evidence="11">
    <location>
        <position position="283"/>
    </location>
    <ligand>
        <name>Zn(2+)</name>
        <dbReference type="ChEBI" id="CHEBI:29105"/>
        <note>catalytic</note>
    </ligand>
</feature>
<feature type="domain" description="CUB" evidence="13">
    <location>
        <begin position="376"/>
        <end position="488"/>
    </location>
</feature>
<dbReference type="FunFam" id="3.40.390.10:FF:000040">
    <property type="entry name" value="Metalloendopeptidase"/>
    <property type="match status" value="1"/>
</dbReference>
<dbReference type="AlphaFoldDB" id="A0A6I8Q3W4"/>
<keyword evidence="4 12" id="KW-0732">Signal</keyword>
<dbReference type="CDD" id="cd04283">
    <property type="entry name" value="ZnMc_hatching_enzyme"/>
    <property type="match status" value="1"/>
</dbReference>
<accession>A0A6I8Q3W4</accession>
<dbReference type="Pfam" id="PF01400">
    <property type="entry name" value="Astacin"/>
    <property type="match status" value="1"/>
</dbReference>
<gene>
    <name evidence="15" type="primary">astl2d.1</name>
</gene>
<dbReference type="InterPro" id="IPR017370">
    <property type="entry name" value="Hatching_enzyme_Uvs2-like"/>
</dbReference>
<evidence type="ECO:0000313" key="15">
    <source>
        <dbReference type="Ensembl" id="ENSXETP00000062732"/>
    </source>
</evidence>
<dbReference type="PROSITE" id="PS51864">
    <property type="entry name" value="ASTACIN"/>
    <property type="match status" value="1"/>
</dbReference>
<evidence type="ECO:0000256" key="8">
    <source>
        <dbReference type="ARBA" id="ARBA00023157"/>
    </source>
</evidence>
<feature type="disulfide bond" evidence="11">
    <location>
        <begin position="182"/>
        <end position="185"/>
    </location>
</feature>
<dbReference type="SMART" id="SM00235">
    <property type="entry name" value="ZnMc"/>
    <property type="match status" value="1"/>
</dbReference>
<comment type="caution">
    <text evidence="10">Lacks conserved residue(s) required for the propagation of feature annotation.</text>
</comment>
<dbReference type="FunFam" id="2.60.120.290:FF:000068">
    <property type="entry name" value="Metalloendopeptidase"/>
    <property type="match status" value="1"/>
</dbReference>
<feature type="domain" description="CUB" evidence="13">
    <location>
        <begin position="490"/>
        <end position="602"/>
    </location>
</feature>
<evidence type="ECO:0000259" key="13">
    <source>
        <dbReference type="PROSITE" id="PS01180"/>
    </source>
</evidence>
<dbReference type="Gene3D" id="3.40.390.10">
    <property type="entry name" value="Collagenase (Catalytic Domain)"/>
    <property type="match status" value="1"/>
</dbReference>
<evidence type="ECO:0000256" key="10">
    <source>
        <dbReference type="PROSITE-ProRule" id="PRU00059"/>
    </source>
</evidence>
<dbReference type="InterPro" id="IPR024079">
    <property type="entry name" value="MetalloPept_cat_dom_sf"/>
</dbReference>
<dbReference type="SUPFAM" id="SSF55486">
    <property type="entry name" value="Metalloproteases ('zincins'), catalytic domain"/>
    <property type="match status" value="1"/>
</dbReference>
<organism evidence="15">
    <name type="scientific">Xenopus tropicalis</name>
    <name type="common">Western clawed frog</name>
    <name type="synonym">Silurana tropicalis</name>
    <dbReference type="NCBI Taxonomy" id="8364"/>
    <lineage>
        <taxon>Eukaryota</taxon>
        <taxon>Metazoa</taxon>
        <taxon>Chordata</taxon>
        <taxon>Craniata</taxon>
        <taxon>Vertebrata</taxon>
        <taxon>Euteleostomi</taxon>
        <taxon>Amphibia</taxon>
        <taxon>Batrachia</taxon>
        <taxon>Anura</taxon>
        <taxon>Pipoidea</taxon>
        <taxon>Pipidae</taxon>
        <taxon>Xenopodinae</taxon>
        <taxon>Xenopus</taxon>
        <taxon>Silurana</taxon>
    </lineage>
</organism>
<dbReference type="Gene3D" id="2.60.120.290">
    <property type="entry name" value="Spermadhesin, CUB domain"/>
    <property type="match status" value="2"/>
</dbReference>
<feature type="binding site" evidence="11">
    <location>
        <position position="277"/>
    </location>
    <ligand>
        <name>Zn(2+)</name>
        <dbReference type="ChEBI" id="CHEBI:29105"/>
        <note>catalytic</note>
    </ligand>
</feature>
<dbReference type="SMART" id="SM00042">
    <property type="entry name" value="CUB"/>
    <property type="match status" value="2"/>
</dbReference>
<evidence type="ECO:0000256" key="7">
    <source>
        <dbReference type="ARBA" id="ARBA00023049"/>
    </source>
</evidence>
<evidence type="ECO:0000256" key="9">
    <source>
        <dbReference type="ARBA" id="ARBA00037865"/>
    </source>
</evidence>
<dbReference type="PANTHER" id="PTHR10127:SF884">
    <property type="entry name" value="METALLOENDOPEPTIDASE"/>
    <property type="match status" value="1"/>
</dbReference>
<feature type="domain" description="Peptidase M12A" evidence="14">
    <location>
        <begin position="178"/>
        <end position="377"/>
    </location>
</feature>
<feature type="active site" evidence="11">
    <location>
        <position position="274"/>
    </location>
</feature>
<dbReference type="InterPro" id="IPR006026">
    <property type="entry name" value="Peptidase_Metallo"/>
</dbReference>
<keyword evidence="2 11" id="KW-0645">Protease</keyword>
<dbReference type="PIRSF" id="PIRSF038057">
    <property type="entry name" value="Hatching_enzyme_Uvs2"/>
    <property type="match status" value="1"/>
</dbReference>